<evidence type="ECO:0000313" key="1">
    <source>
        <dbReference type="EMBL" id="KAH6933914.1"/>
    </source>
</evidence>
<comment type="caution">
    <text evidence="1">The sequence shown here is derived from an EMBL/GenBank/DDBJ whole genome shotgun (WGS) entry which is preliminary data.</text>
</comment>
<accession>A0ACB7SJ18</accession>
<organism evidence="1 2">
    <name type="scientific">Hyalomma asiaticum</name>
    <name type="common">Tick</name>
    <dbReference type="NCBI Taxonomy" id="266040"/>
    <lineage>
        <taxon>Eukaryota</taxon>
        <taxon>Metazoa</taxon>
        <taxon>Ecdysozoa</taxon>
        <taxon>Arthropoda</taxon>
        <taxon>Chelicerata</taxon>
        <taxon>Arachnida</taxon>
        <taxon>Acari</taxon>
        <taxon>Parasitiformes</taxon>
        <taxon>Ixodida</taxon>
        <taxon>Ixodoidea</taxon>
        <taxon>Ixodidae</taxon>
        <taxon>Hyalomminae</taxon>
        <taxon>Hyalomma</taxon>
    </lineage>
</organism>
<proteinExistence type="predicted"/>
<keyword evidence="2" id="KW-1185">Reference proteome</keyword>
<protein>
    <submittedName>
        <fullName evidence="1">Uncharacterized protein</fullName>
    </submittedName>
</protein>
<gene>
    <name evidence="1" type="ORF">HPB50_018836</name>
</gene>
<name>A0ACB7SJ18_HYAAI</name>
<dbReference type="Proteomes" id="UP000821845">
    <property type="component" value="Chromosome 4"/>
</dbReference>
<reference evidence="1" key="1">
    <citation type="submission" date="2020-05" db="EMBL/GenBank/DDBJ databases">
        <title>Large-scale comparative analyses of tick genomes elucidate their genetic diversity and vector capacities.</title>
        <authorList>
            <person name="Jia N."/>
            <person name="Wang J."/>
            <person name="Shi W."/>
            <person name="Du L."/>
            <person name="Sun Y."/>
            <person name="Zhan W."/>
            <person name="Jiang J."/>
            <person name="Wang Q."/>
            <person name="Zhang B."/>
            <person name="Ji P."/>
            <person name="Sakyi L.B."/>
            <person name="Cui X."/>
            <person name="Yuan T."/>
            <person name="Jiang B."/>
            <person name="Yang W."/>
            <person name="Lam T.T.-Y."/>
            <person name="Chang Q."/>
            <person name="Ding S."/>
            <person name="Wang X."/>
            <person name="Zhu J."/>
            <person name="Ruan X."/>
            <person name="Zhao L."/>
            <person name="Wei J."/>
            <person name="Que T."/>
            <person name="Du C."/>
            <person name="Cheng J."/>
            <person name="Dai P."/>
            <person name="Han X."/>
            <person name="Huang E."/>
            <person name="Gao Y."/>
            <person name="Liu J."/>
            <person name="Shao H."/>
            <person name="Ye R."/>
            <person name="Li L."/>
            <person name="Wei W."/>
            <person name="Wang X."/>
            <person name="Wang C."/>
            <person name="Yang T."/>
            <person name="Huo Q."/>
            <person name="Li W."/>
            <person name="Guo W."/>
            <person name="Chen H."/>
            <person name="Zhou L."/>
            <person name="Ni X."/>
            <person name="Tian J."/>
            <person name="Zhou Y."/>
            <person name="Sheng Y."/>
            <person name="Liu T."/>
            <person name="Pan Y."/>
            <person name="Xia L."/>
            <person name="Li J."/>
            <person name="Zhao F."/>
            <person name="Cao W."/>
        </authorList>
    </citation>
    <scope>NUCLEOTIDE SEQUENCE</scope>
    <source>
        <strain evidence="1">Hyas-2018</strain>
    </source>
</reference>
<sequence length="314" mass="35617">MNASCVRADLRSEDSEEGQKERWINLSLLSLLAVGLGLIFCMLLFGLVLSDQPQGNITTVNTLATLRLPKISAPKVTPPLDQSRHLGTNTSAMLPELNYAVPEYSHAESECMESNCRVFVNWLRYKLDYNADPCEDFYKYVCSRFRGYDQFTNLQKYITVTNTLLLQLPFIPATGQIYWQKAAAMYQACTFFAESDKTETKYLVDWMLSLNLDLLNETRLATVNPVEMMVRGSLDLGVRAVISMSFRNRIIPHFKRGMTVRKEASVLNYTCAGTSQCVGVNQRNSRYHCARRSCGLNGQTELHFRQRPSNVDGN</sequence>
<dbReference type="EMBL" id="CM023484">
    <property type="protein sequence ID" value="KAH6933914.1"/>
    <property type="molecule type" value="Genomic_DNA"/>
</dbReference>
<evidence type="ECO:0000313" key="2">
    <source>
        <dbReference type="Proteomes" id="UP000821845"/>
    </source>
</evidence>